<dbReference type="Pfam" id="PF02502">
    <property type="entry name" value="LacAB_rpiB"/>
    <property type="match status" value="1"/>
</dbReference>
<protein>
    <submittedName>
        <fullName evidence="2">Uncharacterized protein</fullName>
    </submittedName>
</protein>
<dbReference type="SUPFAM" id="SSF89623">
    <property type="entry name" value="Ribose/Galactose isomerase RpiB/AlsB"/>
    <property type="match status" value="1"/>
</dbReference>
<evidence type="ECO:0000313" key="2">
    <source>
        <dbReference type="EMBL" id="PAF55040.1"/>
    </source>
</evidence>
<dbReference type="InterPro" id="IPR003500">
    <property type="entry name" value="RpiB_LacA_LacB"/>
</dbReference>
<keyword evidence="3" id="KW-1185">Reference proteome</keyword>
<proteinExistence type="inferred from homology"/>
<dbReference type="InterPro" id="IPR036569">
    <property type="entry name" value="RpiB_LacA_LacB_sf"/>
</dbReference>
<reference evidence="2" key="1">
    <citation type="submission" date="2017-08" db="EMBL/GenBank/DDBJ databases">
        <authorList>
            <person name="Alvarez-Ponce D."/>
            <person name="Weitzman C.L."/>
            <person name="Tillett R.L."/>
            <person name="Sandmeier F.C."/>
            <person name="Tracy C.R."/>
        </authorList>
    </citation>
    <scope>NUCLEOTIDE SEQUENCE [LARGE SCALE GENOMIC DNA]</scope>
    <source>
        <strain evidence="2">PS6</strain>
    </source>
</reference>
<evidence type="ECO:0000256" key="1">
    <source>
        <dbReference type="ARBA" id="ARBA00008754"/>
    </source>
</evidence>
<dbReference type="Gene3D" id="3.40.1400.10">
    <property type="entry name" value="Sugar-phosphate isomerase, RpiB/LacA/LacB"/>
    <property type="match status" value="1"/>
</dbReference>
<sequence length="132" mass="14845">MAKKKIIIGNISQGLELKKEIIDELEKRDYEVVDLGSYPNEDRVNSYTTLATKMKDAMKDEDIIFGVGVCGSGRGVLEYLTEQKVENVLNIKTDEAEIKTSIQTKKPKIITLGGKTHNLQNFIDALDELEKQ</sequence>
<comment type="similarity">
    <text evidence="1">Belongs to the LacAB/RpiB family.</text>
</comment>
<dbReference type="RefSeq" id="WP_084232232.1">
    <property type="nucleotide sequence ID" value="NZ_FWXE01000005.1"/>
</dbReference>
<evidence type="ECO:0000313" key="3">
    <source>
        <dbReference type="Proteomes" id="UP000217033"/>
    </source>
</evidence>
<gene>
    <name evidence="2" type="ORF">CJF60_04930</name>
</gene>
<accession>A0ABX4H594</accession>
<comment type="caution">
    <text evidence="2">The sequence shown here is derived from an EMBL/GenBank/DDBJ whole genome shotgun (WGS) entry which is preliminary data.</text>
</comment>
<dbReference type="EMBL" id="NQMN01000002">
    <property type="protein sequence ID" value="PAF55040.1"/>
    <property type="molecule type" value="Genomic_DNA"/>
</dbReference>
<dbReference type="Proteomes" id="UP000217033">
    <property type="component" value="Unassembled WGS sequence"/>
</dbReference>
<name>A0ABX4H594_9BACT</name>
<organism evidence="2 3">
    <name type="scientific">Mycoplasmopsis agassizii</name>
    <dbReference type="NCBI Taxonomy" id="33922"/>
    <lineage>
        <taxon>Bacteria</taxon>
        <taxon>Bacillati</taxon>
        <taxon>Mycoplasmatota</taxon>
        <taxon>Mycoplasmoidales</taxon>
        <taxon>Metamycoplasmataceae</taxon>
        <taxon>Mycoplasmopsis</taxon>
    </lineage>
</organism>